<dbReference type="AlphaFoldDB" id="A0A2Z7CJY4"/>
<dbReference type="EMBL" id="KQ996490">
    <property type="protein sequence ID" value="KZV44854.1"/>
    <property type="molecule type" value="Genomic_DNA"/>
</dbReference>
<feature type="region of interest" description="Disordered" evidence="1">
    <location>
        <begin position="170"/>
        <end position="193"/>
    </location>
</feature>
<evidence type="ECO:0000313" key="2">
    <source>
        <dbReference type="EMBL" id="KZV44854.1"/>
    </source>
</evidence>
<evidence type="ECO:0000256" key="1">
    <source>
        <dbReference type="SAM" id="MobiDB-lite"/>
    </source>
</evidence>
<feature type="region of interest" description="Disordered" evidence="1">
    <location>
        <begin position="223"/>
        <end position="296"/>
    </location>
</feature>
<organism evidence="2 3">
    <name type="scientific">Dorcoceras hygrometricum</name>
    <dbReference type="NCBI Taxonomy" id="472368"/>
    <lineage>
        <taxon>Eukaryota</taxon>
        <taxon>Viridiplantae</taxon>
        <taxon>Streptophyta</taxon>
        <taxon>Embryophyta</taxon>
        <taxon>Tracheophyta</taxon>
        <taxon>Spermatophyta</taxon>
        <taxon>Magnoliopsida</taxon>
        <taxon>eudicotyledons</taxon>
        <taxon>Gunneridae</taxon>
        <taxon>Pentapetalae</taxon>
        <taxon>asterids</taxon>
        <taxon>lamiids</taxon>
        <taxon>Lamiales</taxon>
        <taxon>Gesneriaceae</taxon>
        <taxon>Didymocarpoideae</taxon>
        <taxon>Trichosporeae</taxon>
        <taxon>Loxocarpinae</taxon>
        <taxon>Dorcoceras</taxon>
    </lineage>
</organism>
<protein>
    <submittedName>
        <fullName evidence="2">Uncharacterized protein</fullName>
    </submittedName>
</protein>
<reference evidence="2 3" key="1">
    <citation type="journal article" date="2015" name="Proc. Natl. Acad. Sci. U.S.A.">
        <title>The resurrection genome of Boea hygrometrica: A blueprint for survival of dehydration.</title>
        <authorList>
            <person name="Xiao L."/>
            <person name="Yang G."/>
            <person name="Zhang L."/>
            <person name="Yang X."/>
            <person name="Zhao S."/>
            <person name="Ji Z."/>
            <person name="Zhou Q."/>
            <person name="Hu M."/>
            <person name="Wang Y."/>
            <person name="Chen M."/>
            <person name="Xu Y."/>
            <person name="Jin H."/>
            <person name="Xiao X."/>
            <person name="Hu G."/>
            <person name="Bao F."/>
            <person name="Hu Y."/>
            <person name="Wan P."/>
            <person name="Li L."/>
            <person name="Deng X."/>
            <person name="Kuang T."/>
            <person name="Xiang C."/>
            <person name="Zhu J.K."/>
            <person name="Oliver M.J."/>
            <person name="He Y."/>
        </authorList>
    </citation>
    <scope>NUCLEOTIDE SEQUENCE [LARGE SCALE GENOMIC DNA]</scope>
    <source>
        <strain evidence="3">cv. XS01</strain>
    </source>
</reference>
<name>A0A2Z7CJY4_9LAMI</name>
<feature type="compositionally biased region" description="Polar residues" evidence="1">
    <location>
        <begin position="184"/>
        <end position="193"/>
    </location>
</feature>
<feature type="compositionally biased region" description="Low complexity" evidence="1">
    <location>
        <begin position="247"/>
        <end position="257"/>
    </location>
</feature>
<sequence length="296" mass="31625">MGMGSGIPIPAGSGMGIPRLELKMEMQAHGLKWEKTCCSKMFEGKNCDRGAVIARSNPNIKSSCWIRTMIRVNGSWVVEPCADYWKLLSRPAVCHEVLPQLSYVDTLPPEVQYLGFLNIENRAPKTDLLPPLDMLTSSLLIPDLVSAPADTDSISSSHDLMDFHVSSPMDEEFVETSADGTAPDPTQISLPPPVNQLSLPVATNVSASFVELRASISRLVANHTRDSRNLGEGGSSRPQSPPDDQSRPSGGSSSRSSGGSGGSKRKDDRCSGLKKRHSSGGSGGGSYGPWTLQKGC</sequence>
<accession>A0A2Z7CJY4</accession>
<evidence type="ECO:0000313" key="3">
    <source>
        <dbReference type="Proteomes" id="UP000250235"/>
    </source>
</evidence>
<gene>
    <name evidence="2" type="ORF">F511_17031</name>
</gene>
<keyword evidence="3" id="KW-1185">Reference proteome</keyword>
<proteinExistence type="predicted"/>
<dbReference type="Proteomes" id="UP000250235">
    <property type="component" value="Unassembled WGS sequence"/>
</dbReference>